<dbReference type="InterPro" id="IPR039424">
    <property type="entry name" value="SBP_5"/>
</dbReference>
<dbReference type="RefSeq" id="WP_162175669.1">
    <property type="nucleotide sequence ID" value="NZ_JAAZWO010000005.1"/>
</dbReference>
<dbReference type="PANTHER" id="PTHR30290">
    <property type="entry name" value="PERIPLASMIC BINDING COMPONENT OF ABC TRANSPORTER"/>
    <property type="match status" value="1"/>
</dbReference>
<protein>
    <submittedName>
        <fullName evidence="6">ABC transporter substrate-binding protein</fullName>
    </submittedName>
</protein>
<keyword evidence="3 4" id="KW-0732">Signal</keyword>
<evidence type="ECO:0000313" key="6">
    <source>
        <dbReference type="EMBL" id="MBC2397225.1"/>
    </source>
</evidence>
<dbReference type="CDD" id="cd08490">
    <property type="entry name" value="PBP2_NikA_DppA_OppA_like_3"/>
    <property type="match status" value="1"/>
</dbReference>
<dbReference type="GO" id="GO:0043190">
    <property type="term" value="C:ATP-binding cassette (ABC) transporter complex"/>
    <property type="evidence" value="ECO:0007669"/>
    <property type="project" value="InterPro"/>
</dbReference>
<dbReference type="InterPro" id="IPR000914">
    <property type="entry name" value="SBP_5_dom"/>
</dbReference>
<dbReference type="NCBIfam" id="NF045468">
    <property type="entry name" value="Opp5A_nikA"/>
    <property type="match status" value="1"/>
</dbReference>
<dbReference type="InterPro" id="IPR030678">
    <property type="entry name" value="Peptide/Ni-bd"/>
</dbReference>
<dbReference type="EMBL" id="JAAZWO010000005">
    <property type="protein sequence ID" value="MBC2397225.1"/>
    <property type="molecule type" value="Genomic_DNA"/>
</dbReference>
<dbReference type="PIRSF" id="PIRSF002741">
    <property type="entry name" value="MppA"/>
    <property type="match status" value="1"/>
</dbReference>
<name>A0A923J0Z3_CLOTT</name>
<dbReference type="Gene3D" id="3.40.190.10">
    <property type="entry name" value="Periplasmic binding protein-like II"/>
    <property type="match status" value="1"/>
</dbReference>
<proteinExistence type="inferred from homology"/>
<dbReference type="GO" id="GO:0042597">
    <property type="term" value="C:periplasmic space"/>
    <property type="evidence" value="ECO:0007669"/>
    <property type="project" value="UniProtKB-ARBA"/>
</dbReference>
<keyword evidence="7" id="KW-1185">Reference proteome</keyword>
<comment type="similarity">
    <text evidence="1">Belongs to the bacterial solute-binding protein 5 family.</text>
</comment>
<dbReference type="AlphaFoldDB" id="A0A923J0Z3"/>
<dbReference type="GO" id="GO:0015833">
    <property type="term" value="P:peptide transport"/>
    <property type="evidence" value="ECO:0007669"/>
    <property type="project" value="TreeGrafter"/>
</dbReference>
<dbReference type="GO" id="GO:1904680">
    <property type="term" value="F:peptide transmembrane transporter activity"/>
    <property type="evidence" value="ECO:0007669"/>
    <property type="project" value="TreeGrafter"/>
</dbReference>
<evidence type="ECO:0000313" key="7">
    <source>
        <dbReference type="Proteomes" id="UP000563151"/>
    </source>
</evidence>
<evidence type="ECO:0000256" key="3">
    <source>
        <dbReference type="ARBA" id="ARBA00022729"/>
    </source>
</evidence>
<dbReference type="Proteomes" id="UP000563151">
    <property type="component" value="Unassembled WGS sequence"/>
</dbReference>
<dbReference type="Pfam" id="PF00496">
    <property type="entry name" value="SBP_bac_5"/>
    <property type="match status" value="1"/>
</dbReference>
<evidence type="ECO:0000256" key="2">
    <source>
        <dbReference type="ARBA" id="ARBA00022448"/>
    </source>
</evidence>
<dbReference type="Gene3D" id="3.10.105.10">
    <property type="entry name" value="Dipeptide-binding Protein, Domain 3"/>
    <property type="match status" value="1"/>
</dbReference>
<dbReference type="PROSITE" id="PS51257">
    <property type="entry name" value="PROKAR_LIPOPROTEIN"/>
    <property type="match status" value="1"/>
</dbReference>
<keyword evidence="2" id="KW-0813">Transport</keyword>
<accession>A0A923J0Z3</accession>
<reference evidence="6 7" key="1">
    <citation type="submission" date="2020-04" db="EMBL/GenBank/DDBJ databases">
        <title>Genomic insights into acetone-butanol-ethanol (ABE) fermentation by sequencing solventogenic clostridia strains.</title>
        <authorList>
            <person name="Brown S."/>
        </authorList>
    </citation>
    <scope>NUCLEOTIDE SEQUENCE [LARGE SCALE GENOMIC DNA]</scope>
    <source>
        <strain evidence="6 7">DJ011</strain>
    </source>
</reference>
<comment type="caution">
    <text evidence="6">The sequence shown here is derived from an EMBL/GenBank/DDBJ whole genome shotgun (WGS) entry which is preliminary data.</text>
</comment>
<evidence type="ECO:0000256" key="4">
    <source>
        <dbReference type="SAM" id="SignalP"/>
    </source>
</evidence>
<dbReference type="PANTHER" id="PTHR30290:SF9">
    <property type="entry name" value="OLIGOPEPTIDE-BINDING PROTEIN APPA"/>
    <property type="match status" value="1"/>
</dbReference>
<feature type="signal peptide" evidence="4">
    <location>
        <begin position="1"/>
        <end position="26"/>
    </location>
</feature>
<organism evidence="6 7">
    <name type="scientific">Clostridium tetanomorphum</name>
    <dbReference type="NCBI Taxonomy" id="1553"/>
    <lineage>
        <taxon>Bacteria</taxon>
        <taxon>Bacillati</taxon>
        <taxon>Bacillota</taxon>
        <taxon>Clostridia</taxon>
        <taxon>Eubacteriales</taxon>
        <taxon>Clostridiaceae</taxon>
        <taxon>Clostridium</taxon>
    </lineage>
</organism>
<sequence>MKIKKITSMILMTVLMAVSISGCKNSKDVSNSDTNKNEKKITYLYVHATNTLNPHLKASGNIPIRAGIVETLVKIDNNFTLKPWLLESFSSNDGRHWEFKVRKGITFHNGTMLDAAMVKANIENCTKNNPGIKNTLNIESMDARGDILKIITKKPNASLPSEFVHPSTAIIDVNASDKDTKPIGTGAFKVENFKSNASIQLVKNDKYWDGKVKLDKVSFEFNQDANARLQALQSGYADIIFKPASEAINKLKSDPKFTIDTTPGLRTNVLLYNVKKPIMSNEYFRKGLDSLINRKEIVEGIMSGQATVAYGPFMEKLPFAIDYEKNEFGLDKALEHFKKAGLTVTNGKVSDNGKQLKLKVVSYASRVELPQIAQIVQSNAKKLGLEIEIILVEGENVDEYLKNNDWDFCVYSLLTAPRGDASYYLNSCVVPGGVLNHGHINDADLISIVNKLNSCTDETKRNQVAREAVTIINQKTYNSYIAYPNVIVAYNNRVANWVTSPSEFYMITKDLDVK</sequence>
<evidence type="ECO:0000259" key="5">
    <source>
        <dbReference type="Pfam" id="PF00496"/>
    </source>
</evidence>
<feature type="chain" id="PRO_5037702775" evidence="4">
    <location>
        <begin position="27"/>
        <end position="514"/>
    </location>
</feature>
<feature type="domain" description="Solute-binding protein family 5" evidence="5">
    <location>
        <begin position="81"/>
        <end position="427"/>
    </location>
</feature>
<dbReference type="SUPFAM" id="SSF53850">
    <property type="entry name" value="Periplasmic binding protein-like II"/>
    <property type="match status" value="1"/>
</dbReference>
<dbReference type="InterPro" id="IPR050035">
    <property type="entry name" value="NikA"/>
</dbReference>
<evidence type="ECO:0000256" key="1">
    <source>
        <dbReference type="ARBA" id="ARBA00005695"/>
    </source>
</evidence>
<gene>
    <name evidence="6" type="ORF">HGG79_05440</name>
</gene>